<evidence type="ECO:0000313" key="2">
    <source>
        <dbReference type="EMBL" id="RCH54892.1"/>
    </source>
</evidence>
<dbReference type="OrthoDB" id="9795306at2"/>
<dbReference type="Pfam" id="PF00903">
    <property type="entry name" value="Glyoxalase"/>
    <property type="match status" value="1"/>
</dbReference>
<accession>A0A367GN21</accession>
<dbReference type="CDD" id="cd06588">
    <property type="entry name" value="PhnB_like"/>
    <property type="match status" value="1"/>
</dbReference>
<keyword evidence="3" id="KW-1185">Reference proteome</keyword>
<dbReference type="SUPFAM" id="SSF54593">
    <property type="entry name" value="Glyoxalase/Bleomycin resistance protein/Dihydroxybiphenyl dioxygenase"/>
    <property type="match status" value="1"/>
</dbReference>
<dbReference type="EMBL" id="QGDC01000005">
    <property type="protein sequence ID" value="RCH54892.1"/>
    <property type="molecule type" value="Genomic_DNA"/>
</dbReference>
<proteinExistence type="predicted"/>
<reference evidence="2 3" key="1">
    <citation type="submission" date="2018-05" db="EMBL/GenBank/DDBJ databases">
        <title>Mucilaginibacter hurinus sp. nov., isolated from briquette warehouse soil.</title>
        <authorList>
            <person name="Choi L."/>
        </authorList>
    </citation>
    <scope>NUCLEOTIDE SEQUENCE [LARGE SCALE GENOMIC DNA]</scope>
    <source>
        <strain evidence="2 3">ZR32</strain>
    </source>
</reference>
<gene>
    <name evidence="2" type="ORF">DJ568_10455</name>
</gene>
<organism evidence="2 3">
    <name type="scientific">Mucilaginibacter hurinus</name>
    <dbReference type="NCBI Taxonomy" id="2201324"/>
    <lineage>
        <taxon>Bacteria</taxon>
        <taxon>Pseudomonadati</taxon>
        <taxon>Bacteroidota</taxon>
        <taxon>Sphingobacteriia</taxon>
        <taxon>Sphingobacteriales</taxon>
        <taxon>Sphingobacteriaceae</taxon>
        <taxon>Mucilaginibacter</taxon>
    </lineage>
</organism>
<dbReference type="PANTHER" id="PTHR33990:SF1">
    <property type="entry name" value="PROTEIN YJDN"/>
    <property type="match status" value="1"/>
</dbReference>
<dbReference type="Proteomes" id="UP000253209">
    <property type="component" value="Unassembled WGS sequence"/>
</dbReference>
<comment type="caution">
    <text evidence="2">The sequence shown here is derived from an EMBL/GenBank/DDBJ whole genome shotgun (WGS) entry which is preliminary data.</text>
</comment>
<dbReference type="InterPro" id="IPR028973">
    <property type="entry name" value="PhnB-like"/>
</dbReference>
<dbReference type="RefSeq" id="WP_114005218.1">
    <property type="nucleotide sequence ID" value="NZ_QGDC01000005.1"/>
</dbReference>
<feature type="domain" description="Glyoxalase/fosfomycin resistance/dioxygenase" evidence="1">
    <location>
        <begin position="3"/>
        <end position="133"/>
    </location>
</feature>
<name>A0A367GN21_9SPHI</name>
<dbReference type="InterPro" id="IPR029068">
    <property type="entry name" value="Glyas_Bleomycin-R_OHBP_Dase"/>
</dbReference>
<dbReference type="Gene3D" id="3.10.180.10">
    <property type="entry name" value="2,3-Dihydroxybiphenyl 1,2-Dioxygenase, domain 1"/>
    <property type="match status" value="1"/>
</dbReference>
<protein>
    <submittedName>
        <fullName evidence="2">VOC family protein</fullName>
    </submittedName>
</protein>
<dbReference type="AlphaFoldDB" id="A0A367GN21"/>
<evidence type="ECO:0000313" key="3">
    <source>
        <dbReference type="Proteomes" id="UP000253209"/>
    </source>
</evidence>
<dbReference type="InterPro" id="IPR004360">
    <property type="entry name" value="Glyas_Fos-R_dOase_dom"/>
</dbReference>
<evidence type="ECO:0000259" key="1">
    <source>
        <dbReference type="Pfam" id="PF00903"/>
    </source>
</evidence>
<dbReference type="PANTHER" id="PTHR33990">
    <property type="entry name" value="PROTEIN YJDN-RELATED"/>
    <property type="match status" value="1"/>
</dbReference>
<sequence length="141" mass="15859">MLINPYLYFKGNTEEAFNFYSSVFGTEIVMIMRFKDTPEAGNVSAADQDKIMHIALPIGKNNVLMGNDMVGADADKLTIGTNFHISFSAESKEQADNIFAWLSSGGTITVPLETSFWGAYFGMCTDKYNIQWMVSYDERYQ</sequence>